<sequence>MTIGENLNFLGRILLGVLSVCCFIIGTRFLLKVKTIVRFNLGKEMSKTDYIKVETYLKKYKLFVFWGFVFLAISLILVCLKKLPFF</sequence>
<keyword evidence="1" id="KW-0472">Membrane</keyword>
<dbReference type="AlphaFoldDB" id="A0AAI8PYD9"/>
<organism evidence="2 3">
    <name type="scientific">Enterococcus faecium</name>
    <name type="common">Streptococcus faecium</name>
    <dbReference type="NCBI Taxonomy" id="1352"/>
    <lineage>
        <taxon>Bacteria</taxon>
        <taxon>Bacillati</taxon>
        <taxon>Bacillota</taxon>
        <taxon>Bacilli</taxon>
        <taxon>Lactobacillales</taxon>
        <taxon>Enterococcaceae</taxon>
        <taxon>Enterococcus</taxon>
    </lineage>
</organism>
<feature type="transmembrane region" description="Helical" evidence="1">
    <location>
        <begin position="12"/>
        <end position="31"/>
    </location>
</feature>
<reference evidence="2 3" key="1">
    <citation type="submission" date="2018-10" db="EMBL/GenBank/DDBJ databases">
        <title>Escaping from acidified nitrite in gastric host defense: Transcriptomic basis for resistance to free nitrous acid in Enterococcus faecalis.</title>
        <authorList>
            <person name="Yu Z."/>
            <person name="Shi D."/>
            <person name="Liu W."/>
            <person name="Meng F."/>
        </authorList>
    </citation>
    <scope>NUCLEOTIDE SEQUENCE [LARGE SCALE GENOMIC DNA]</scope>
    <source>
        <strain evidence="2 3">JE1</strain>
    </source>
</reference>
<accession>A0AAI8PYD9</accession>
<dbReference type="Proteomes" id="UP000275747">
    <property type="component" value="Chromosome"/>
</dbReference>
<evidence type="ECO:0000313" key="3">
    <source>
        <dbReference type="Proteomes" id="UP000275747"/>
    </source>
</evidence>
<name>A0AAI8PYD9_ENTFC</name>
<evidence type="ECO:0000256" key="1">
    <source>
        <dbReference type="SAM" id="Phobius"/>
    </source>
</evidence>
<dbReference type="EMBL" id="CP033041">
    <property type="protein sequence ID" value="AYM72786.1"/>
    <property type="molecule type" value="Genomic_DNA"/>
</dbReference>
<protein>
    <submittedName>
        <fullName evidence="2">Uncharacterized protein</fullName>
    </submittedName>
</protein>
<feature type="transmembrane region" description="Helical" evidence="1">
    <location>
        <begin position="62"/>
        <end position="83"/>
    </location>
</feature>
<keyword evidence="1" id="KW-0812">Transmembrane</keyword>
<proteinExistence type="predicted"/>
<gene>
    <name evidence="2" type="ORF">D9Z05_05735</name>
</gene>
<evidence type="ECO:0000313" key="2">
    <source>
        <dbReference type="EMBL" id="AYM72786.1"/>
    </source>
</evidence>
<keyword evidence="1" id="KW-1133">Transmembrane helix</keyword>